<dbReference type="EMBL" id="MU865001">
    <property type="protein sequence ID" value="KAK4460923.1"/>
    <property type="molecule type" value="Genomic_DNA"/>
</dbReference>
<organism evidence="1 2">
    <name type="scientific">Cladorrhinum samala</name>
    <dbReference type="NCBI Taxonomy" id="585594"/>
    <lineage>
        <taxon>Eukaryota</taxon>
        <taxon>Fungi</taxon>
        <taxon>Dikarya</taxon>
        <taxon>Ascomycota</taxon>
        <taxon>Pezizomycotina</taxon>
        <taxon>Sordariomycetes</taxon>
        <taxon>Sordariomycetidae</taxon>
        <taxon>Sordariales</taxon>
        <taxon>Podosporaceae</taxon>
        <taxon>Cladorrhinum</taxon>
    </lineage>
</organism>
<gene>
    <name evidence="1" type="ORF">QBC42DRAFT_99411</name>
</gene>
<reference evidence="1" key="2">
    <citation type="submission" date="2023-06" db="EMBL/GenBank/DDBJ databases">
        <authorList>
            <consortium name="Lawrence Berkeley National Laboratory"/>
            <person name="Mondo S.J."/>
            <person name="Hensen N."/>
            <person name="Bonometti L."/>
            <person name="Westerberg I."/>
            <person name="Brannstrom I.O."/>
            <person name="Guillou S."/>
            <person name="Cros-Aarteil S."/>
            <person name="Calhoun S."/>
            <person name="Haridas S."/>
            <person name="Kuo A."/>
            <person name="Pangilinan J."/>
            <person name="Riley R."/>
            <person name="Labutti K."/>
            <person name="Andreopoulos B."/>
            <person name="Lipzen A."/>
            <person name="Chen C."/>
            <person name="Yanf M."/>
            <person name="Daum C."/>
            <person name="Ng V."/>
            <person name="Clum A."/>
            <person name="Steindorff A."/>
            <person name="Ohm R."/>
            <person name="Martin F."/>
            <person name="Silar P."/>
            <person name="Natvig D."/>
            <person name="Lalanne C."/>
            <person name="Gautier V."/>
            <person name="Ament-Velasquez S.L."/>
            <person name="Kruys A."/>
            <person name="Hutchinson M.I."/>
            <person name="Powell A.J."/>
            <person name="Barry K."/>
            <person name="Miller A.N."/>
            <person name="Grigoriev I.V."/>
            <person name="Debuchy R."/>
            <person name="Gladieux P."/>
            <person name="Thoren M.H."/>
            <person name="Johannesson H."/>
        </authorList>
    </citation>
    <scope>NUCLEOTIDE SEQUENCE</scope>
    <source>
        <strain evidence="1">PSN324</strain>
    </source>
</reference>
<evidence type="ECO:0000313" key="1">
    <source>
        <dbReference type="EMBL" id="KAK4460923.1"/>
    </source>
</evidence>
<dbReference type="Proteomes" id="UP001321749">
    <property type="component" value="Unassembled WGS sequence"/>
</dbReference>
<comment type="caution">
    <text evidence="1">The sequence shown here is derived from an EMBL/GenBank/DDBJ whole genome shotgun (WGS) entry which is preliminary data.</text>
</comment>
<sequence length="273" mass="29696">MSSPVQVSWPISPVGIRCVLLTTIKGRIVPKTTSDSSSTESATFDHTIRIADCTAECQPTTTLHFLTSFTELPLAGILEGIFGGLASWPSQSERVIDAEGSVATTGRSTPFTDRSDVLSVTTIETRVEQKGLSSAIRALFGWKEDTSSRRVLEISEENSDRLVRPNNGLPCCLCSALKCKCSAGESPELKSLGPLDIRQGIEIDLPTTNSCEEAGEIVHDGGEAVQQGCAHLSQDSNNTVEGDEYWKWDQDIQQFVHTDRDTGKTIVCPDWFD</sequence>
<protein>
    <submittedName>
        <fullName evidence="1">Uncharacterized protein</fullName>
    </submittedName>
</protein>
<reference evidence="1" key="1">
    <citation type="journal article" date="2023" name="Mol. Phylogenet. Evol.">
        <title>Genome-scale phylogeny and comparative genomics of the fungal order Sordariales.</title>
        <authorList>
            <person name="Hensen N."/>
            <person name="Bonometti L."/>
            <person name="Westerberg I."/>
            <person name="Brannstrom I.O."/>
            <person name="Guillou S."/>
            <person name="Cros-Aarteil S."/>
            <person name="Calhoun S."/>
            <person name="Haridas S."/>
            <person name="Kuo A."/>
            <person name="Mondo S."/>
            <person name="Pangilinan J."/>
            <person name="Riley R."/>
            <person name="LaButti K."/>
            <person name="Andreopoulos B."/>
            <person name="Lipzen A."/>
            <person name="Chen C."/>
            <person name="Yan M."/>
            <person name="Daum C."/>
            <person name="Ng V."/>
            <person name="Clum A."/>
            <person name="Steindorff A."/>
            <person name="Ohm R.A."/>
            <person name="Martin F."/>
            <person name="Silar P."/>
            <person name="Natvig D.O."/>
            <person name="Lalanne C."/>
            <person name="Gautier V."/>
            <person name="Ament-Velasquez S.L."/>
            <person name="Kruys A."/>
            <person name="Hutchinson M.I."/>
            <person name="Powell A.J."/>
            <person name="Barry K."/>
            <person name="Miller A.N."/>
            <person name="Grigoriev I.V."/>
            <person name="Debuchy R."/>
            <person name="Gladieux P."/>
            <person name="Hiltunen Thoren M."/>
            <person name="Johannesson H."/>
        </authorList>
    </citation>
    <scope>NUCLEOTIDE SEQUENCE</scope>
    <source>
        <strain evidence="1">PSN324</strain>
    </source>
</reference>
<name>A0AAV9HJN7_9PEZI</name>
<accession>A0AAV9HJN7</accession>
<proteinExistence type="predicted"/>
<evidence type="ECO:0000313" key="2">
    <source>
        <dbReference type="Proteomes" id="UP001321749"/>
    </source>
</evidence>
<dbReference type="AlphaFoldDB" id="A0AAV9HJN7"/>
<keyword evidence="2" id="KW-1185">Reference proteome</keyword>